<organism evidence="1 2">
    <name type="scientific">Vigna angularis var. angularis</name>
    <dbReference type="NCBI Taxonomy" id="157739"/>
    <lineage>
        <taxon>Eukaryota</taxon>
        <taxon>Viridiplantae</taxon>
        <taxon>Streptophyta</taxon>
        <taxon>Embryophyta</taxon>
        <taxon>Tracheophyta</taxon>
        <taxon>Spermatophyta</taxon>
        <taxon>Magnoliopsida</taxon>
        <taxon>eudicotyledons</taxon>
        <taxon>Gunneridae</taxon>
        <taxon>Pentapetalae</taxon>
        <taxon>rosids</taxon>
        <taxon>fabids</taxon>
        <taxon>Fabales</taxon>
        <taxon>Fabaceae</taxon>
        <taxon>Papilionoideae</taxon>
        <taxon>50 kb inversion clade</taxon>
        <taxon>NPAAA clade</taxon>
        <taxon>indigoferoid/millettioid clade</taxon>
        <taxon>Phaseoleae</taxon>
        <taxon>Vigna</taxon>
    </lineage>
</organism>
<evidence type="ECO:0000313" key="2">
    <source>
        <dbReference type="Proteomes" id="UP000291084"/>
    </source>
</evidence>
<keyword evidence="2" id="KW-1185">Reference proteome</keyword>
<dbReference type="PANTHER" id="PTHR33726:SF18">
    <property type="entry name" value="PROTEIN, PUTATIVE-RELATED"/>
    <property type="match status" value="1"/>
</dbReference>
<dbReference type="AlphaFoldDB" id="A0A0S3RPT1"/>
<gene>
    <name evidence="1" type="primary">Vigan.03G263700</name>
    <name evidence="1" type="ORF">VIGAN_03263700</name>
</gene>
<dbReference type="EMBL" id="AP015036">
    <property type="protein sequence ID" value="BAT82597.1"/>
    <property type="molecule type" value="Genomic_DNA"/>
</dbReference>
<dbReference type="Proteomes" id="UP000291084">
    <property type="component" value="Chromosome 3"/>
</dbReference>
<reference evidence="1 2" key="1">
    <citation type="journal article" date="2015" name="Sci. Rep.">
        <title>The power of single molecule real-time sequencing technology in the de novo assembly of a eukaryotic genome.</title>
        <authorList>
            <person name="Sakai H."/>
            <person name="Naito K."/>
            <person name="Ogiso-Tanaka E."/>
            <person name="Takahashi Y."/>
            <person name="Iseki K."/>
            <person name="Muto C."/>
            <person name="Satou K."/>
            <person name="Teruya K."/>
            <person name="Shiroma A."/>
            <person name="Shimoji M."/>
            <person name="Hirano T."/>
            <person name="Itoh T."/>
            <person name="Kaga A."/>
            <person name="Tomooka N."/>
        </authorList>
    </citation>
    <scope>NUCLEOTIDE SEQUENCE [LARGE SCALE GENOMIC DNA]</scope>
    <source>
        <strain evidence="2">cv. Shumari</strain>
    </source>
</reference>
<dbReference type="OrthoDB" id="10367279at2759"/>
<evidence type="ECO:0000313" key="1">
    <source>
        <dbReference type="EMBL" id="BAT82597.1"/>
    </source>
</evidence>
<name>A0A0S3RPT1_PHAAN</name>
<accession>A0A0S3RPT1</accession>
<dbReference type="PANTHER" id="PTHR33726">
    <property type="entry name" value="TRANSMEMBRANE PROTEIN"/>
    <property type="match status" value="1"/>
</dbReference>
<sequence length="74" mass="8977">MQKMEGMMKRWSFKRLRKESMRKMKLLMSAFKLKKLYLPLSFMDCVIFKIVFAFETLMLLFMLSSFYLCCGCTF</sequence>
<protein>
    <submittedName>
        <fullName evidence="1">Uncharacterized protein</fullName>
    </submittedName>
</protein>
<proteinExistence type="predicted"/>